<dbReference type="GO" id="GO:0045333">
    <property type="term" value="P:cellular respiration"/>
    <property type="evidence" value="ECO:0007669"/>
    <property type="project" value="UniProtKB-ARBA"/>
</dbReference>
<dbReference type="InterPro" id="IPR006656">
    <property type="entry name" value="Mopterin_OxRdtase"/>
</dbReference>
<sequence length="755" mass="81135">MGDRALANATITRLCPFCEACCGLVVEFNPASRQVVSIKGDKDNPFSQGFLCPKSQGLRLLDEDPDRLRQPLVRRGRDFVETDLDSAIDEAASAIRAIREKHGNDALGLYIGNPVAHNLGLVIYGGIFALTLPSRNMGTAGSIDHIAKVVSSTELFGSEALIPVPDIDRTDFLLVIGANPMVSNGSLVTAPGWPRRLEALKARGGKLVVIDPRRSETAEVADRHIAIQPGGDVFLLLALVQVLYAENLIAIGELSDIVDGVDELQSLVAPFSPESVAGRTGVDSGAIRKLARDMASAKSAVAYGRIGTSAQKFGTLTSWLIDVVNILTGNLDREGGAMFPLPVTPALIYNQTYVDGVAPNNRWRTRVKGLPEVSGFSPVATLPDEILTPGEGQIRAMLTLCGNPVRSSPNSARYAEALASLKFMASIDLYLNETTRFAKVILPPSGHLEQVHYPPFSPPYMVRSYAKWDCAAFPAESAGDGEILLQLNARILGIEPAALEEQALQGMIAQTLAADGELATRLSVAECFDAVAVHQGPARFIDLLIRTGPFGDRFGARPGGLTLSKLQEMPHGIDLGPMVPRLRNAIVTPERKIRLVPPLMKQGMAPLQGELERKVAPSTLLLVGRRHLRSNNSWMHNVSALAKGPDRSFLEIHPDDARDRQIADGAAVRISSRKGAIQVTARITDSVKPGVITLPHGHDHRDNGTRMTVAARMSGANFNALTDEDEWDSLSGIAVLNGIPVEVAPLRAGDRLSPK</sequence>
<dbReference type="InterPro" id="IPR050123">
    <property type="entry name" value="Prok_molybdopt-oxidoreductase"/>
</dbReference>
<evidence type="ECO:0000313" key="8">
    <source>
        <dbReference type="Proteomes" id="UP000428803"/>
    </source>
</evidence>
<dbReference type="Pfam" id="PF04879">
    <property type="entry name" value="Molybdop_Fe4S4"/>
    <property type="match status" value="1"/>
</dbReference>
<feature type="domain" description="4Fe-4S Mo/W bis-MGD-type" evidence="6">
    <location>
        <begin position="8"/>
        <end position="66"/>
    </location>
</feature>
<dbReference type="Gene3D" id="3.40.228.10">
    <property type="entry name" value="Dimethylsulfoxide Reductase, domain 2"/>
    <property type="match status" value="1"/>
</dbReference>
<dbReference type="InterPro" id="IPR006657">
    <property type="entry name" value="MoPterin_dinucl-bd_dom"/>
</dbReference>
<dbReference type="SMART" id="SM00926">
    <property type="entry name" value="Molybdop_Fe4S4"/>
    <property type="match status" value="1"/>
</dbReference>
<dbReference type="AlphaFoldDB" id="A0A6I6L4Q6"/>
<dbReference type="InterPro" id="IPR006963">
    <property type="entry name" value="Mopterin_OxRdtase_4Fe-4S_dom"/>
</dbReference>
<organism evidence="7 8">
    <name type="scientific">Sphingorhabdus lacus</name>
    <dbReference type="NCBI Taxonomy" id="392610"/>
    <lineage>
        <taxon>Bacteria</taxon>
        <taxon>Pseudomonadati</taxon>
        <taxon>Pseudomonadota</taxon>
        <taxon>Alphaproteobacteria</taxon>
        <taxon>Sphingomonadales</taxon>
        <taxon>Sphingomonadaceae</taxon>
        <taxon>Sphingorhabdus</taxon>
    </lineage>
</organism>
<dbReference type="Pfam" id="PF00384">
    <property type="entry name" value="Molybdopterin"/>
    <property type="match status" value="1"/>
</dbReference>
<evidence type="ECO:0000256" key="5">
    <source>
        <dbReference type="ARBA" id="ARBA00023014"/>
    </source>
</evidence>
<evidence type="ECO:0000313" key="7">
    <source>
        <dbReference type="EMBL" id="QGY80669.1"/>
    </source>
</evidence>
<keyword evidence="3" id="KW-0560">Oxidoreductase</keyword>
<evidence type="ECO:0000256" key="2">
    <source>
        <dbReference type="ARBA" id="ARBA00022723"/>
    </source>
</evidence>
<dbReference type="GO" id="GO:1990204">
    <property type="term" value="C:oxidoreductase complex"/>
    <property type="evidence" value="ECO:0007669"/>
    <property type="project" value="UniProtKB-ARBA"/>
</dbReference>
<dbReference type="SUPFAM" id="SSF53706">
    <property type="entry name" value="Formate dehydrogenase/DMSO reductase, domains 1-3"/>
    <property type="match status" value="1"/>
</dbReference>
<keyword evidence="4" id="KW-0408">Iron</keyword>
<dbReference type="Gene3D" id="2.40.40.20">
    <property type="match status" value="1"/>
</dbReference>
<reference evidence="8" key="1">
    <citation type="submission" date="2019-01" db="EMBL/GenBank/DDBJ databases">
        <title>Sphingorhabdus lacus sp.nov., isolated from an oligotrophic freshwater lake.</title>
        <authorList>
            <person name="Park M."/>
        </authorList>
    </citation>
    <scope>NUCLEOTIDE SEQUENCE [LARGE SCALE GENOMIC DNA]</scope>
    <source>
        <strain evidence="8">IMCC1753</strain>
    </source>
</reference>
<dbReference type="EMBL" id="CP035733">
    <property type="protein sequence ID" value="QGY80669.1"/>
    <property type="molecule type" value="Genomic_DNA"/>
</dbReference>
<evidence type="ECO:0000256" key="1">
    <source>
        <dbReference type="ARBA" id="ARBA00022485"/>
    </source>
</evidence>
<keyword evidence="1" id="KW-0004">4Fe-4S</keyword>
<dbReference type="SUPFAM" id="SSF50692">
    <property type="entry name" value="ADC-like"/>
    <property type="match status" value="1"/>
</dbReference>
<gene>
    <name evidence="7" type="ORF">EUU25_08575</name>
</gene>
<evidence type="ECO:0000259" key="6">
    <source>
        <dbReference type="PROSITE" id="PS51669"/>
    </source>
</evidence>
<dbReference type="Gene3D" id="3.40.50.740">
    <property type="match status" value="1"/>
</dbReference>
<dbReference type="GO" id="GO:0043546">
    <property type="term" value="F:molybdopterin cofactor binding"/>
    <property type="evidence" value="ECO:0007669"/>
    <property type="project" value="InterPro"/>
</dbReference>
<evidence type="ECO:0000256" key="3">
    <source>
        <dbReference type="ARBA" id="ARBA00023002"/>
    </source>
</evidence>
<dbReference type="Pfam" id="PF01568">
    <property type="entry name" value="Molydop_binding"/>
    <property type="match status" value="1"/>
</dbReference>
<dbReference type="Gene3D" id="2.20.25.90">
    <property type="entry name" value="ADC-like domains"/>
    <property type="match status" value="1"/>
</dbReference>
<keyword evidence="2" id="KW-0479">Metal-binding</keyword>
<accession>A0A6I6L4Q6</accession>
<dbReference type="InterPro" id="IPR009010">
    <property type="entry name" value="Asp_de-COase-like_dom_sf"/>
</dbReference>
<keyword evidence="5" id="KW-0411">Iron-sulfur</keyword>
<dbReference type="PANTHER" id="PTHR43105:SF9">
    <property type="entry name" value="NADPH-FE(3+) OXIDOREDUCTASE SUBUNIT ALPHA"/>
    <property type="match status" value="1"/>
</dbReference>
<evidence type="ECO:0000256" key="4">
    <source>
        <dbReference type="ARBA" id="ARBA00023004"/>
    </source>
</evidence>
<name>A0A6I6L4Q6_9SPHN</name>
<dbReference type="GO" id="GO:0046872">
    <property type="term" value="F:metal ion binding"/>
    <property type="evidence" value="ECO:0007669"/>
    <property type="project" value="UniProtKB-KW"/>
</dbReference>
<dbReference type="GO" id="GO:0016491">
    <property type="term" value="F:oxidoreductase activity"/>
    <property type="evidence" value="ECO:0007669"/>
    <property type="project" value="UniProtKB-KW"/>
</dbReference>
<dbReference type="PROSITE" id="PS51669">
    <property type="entry name" value="4FE4S_MOW_BIS_MGD"/>
    <property type="match status" value="1"/>
</dbReference>
<keyword evidence="8" id="KW-1185">Reference proteome</keyword>
<proteinExistence type="predicted"/>
<dbReference type="GO" id="GO:0016020">
    <property type="term" value="C:membrane"/>
    <property type="evidence" value="ECO:0007669"/>
    <property type="project" value="TreeGrafter"/>
</dbReference>
<dbReference type="GO" id="GO:0051539">
    <property type="term" value="F:4 iron, 4 sulfur cluster binding"/>
    <property type="evidence" value="ECO:0007669"/>
    <property type="project" value="UniProtKB-KW"/>
</dbReference>
<dbReference type="KEGG" id="slaa:EUU25_08575"/>
<dbReference type="PANTHER" id="PTHR43105">
    <property type="entry name" value="RESPIRATORY NITRATE REDUCTASE"/>
    <property type="match status" value="1"/>
</dbReference>
<protein>
    <submittedName>
        <fullName evidence="7">Molybdopterin oxidoreductase family protein</fullName>
    </submittedName>
</protein>
<dbReference type="Proteomes" id="UP000428803">
    <property type="component" value="Chromosome"/>
</dbReference>